<reference evidence="4 5" key="1">
    <citation type="submission" date="2020-07" db="EMBL/GenBank/DDBJ databases">
        <title>isolation of Luteimonas sp. SJ-16.</title>
        <authorList>
            <person name="Huang X.-X."/>
            <person name="Xu L."/>
            <person name="Sun J.-Q."/>
        </authorList>
    </citation>
    <scope>NUCLEOTIDE SEQUENCE [LARGE SCALE GENOMIC DNA]</scope>
    <source>
        <strain evidence="4 5">SJ-16</strain>
    </source>
</reference>
<organism evidence="4 5">
    <name type="scientific">Luteimonas deserti</name>
    <dbReference type="NCBI Taxonomy" id="2752306"/>
    <lineage>
        <taxon>Bacteria</taxon>
        <taxon>Pseudomonadati</taxon>
        <taxon>Pseudomonadota</taxon>
        <taxon>Gammaproteobacteria</taxon>
        <taxon>Lysobacterales</taxon>
        <taxon>Lysobacteraceae</taxon>
        <taxon>Luteimonas</taxon>
    </lineage>
</organism>
<gene>
    <name evidence="4" type="ORF">H0E82_10030</name>
</gene>
<dbReference type="Proteomes" id="UP000589896">
    <property type="component" value="Unassembled WGS sequence"/>
</dbReference>
<feature type="domain" description="Anti sigma-E protein RseA N-terminal" evidence="3">
    <location>
        <begin position="25"/>
        <end position="106"/>
    </location>
</feature>
<dbReference type="EMBL" id="JACCJZ010000017">
    <property type="protein sequence ID" value="NYZ63097.1"/>
    <property type="molecule type" value="Genomic_DNA"/>
</dbReference>
<dbReference type="GO" id="GO:0016989">
    <property type="term" value="F:sigma factor antagonist activity"/>
    <property type="evidence" value="ECO:0007669"/>
    <property type="project" value="InterPro"/>
</dbReference>
<dbReference type="PANTHER" id="PTHR38104">
    <property type="match status" value="1"/>
</dbReference>
<dbReference type="PANTHER" id="PTHR38104:SF1">
    <property type="entry name" value="ANTI-SIGMA-E FACTOR RSEA"/>
    <property type="match status" value="1"/>
</dbReference>
<dbReference type="Pfam" id="PF03872">
    <property type="entry name" value="RseA_N"/>
    <property type="match status" value="1"/>
</dbReference>
<dbReference type="SUPFAM" id="SSF89069">
    <property type="entry name" value="N-terminal, cytoplasmic domain of anti-sigmaE factor RseA"/>
    <property type="match status" value="1"/>
</dbReference>
<comment type="caution">
    <text evidence="4">The sequence shown here is derived from an EMBL/GenBank/DDBJ whole genome shotgun (WGS) entry which is preliminary data.</text>
</comment>
<evidence type="ECO:0000313" key="5">
    <source>
        <dbReference type="Proteomes" id="UP000589896"/>
    </source>
</evidence>
<dbReference type="InterPro" id="IPR005572">
    <property type="entry name" value="Anti-sigma_E_RseA_N"/>
</dbReference>
<dbReference type="InterPro" id="IPR052383">
    <property type="entry name" value="Anti-sigma-E_RseA-like"/>
</dbReference>
<keyword evidence="5" id="KW-1185">Reference proteome</keyword>
<keyword evidence="2" id="KW-0472">Membrane</keyword>
<evidence type="ECO:0000313" key="4">
    <source>
        <dbReference type="EMBL" id="NYZ63097.1"/>
    </source>
</evidence>
<protein>
    <submittedName>
        <fullName evidence="4">Sigma-E factor negative regulatory protein</fullName>
    </submittedName>
</protein>
<evidence type="ECO:0000256" key="2">
    <source>
        <dbReference type="SAM" id="Phobius"/>
    </source>
</evidence>
<name>A0A7Z0TZ57_9GAMM</name>
<feature type="transmembrane region" description="Helical" evidence="2">
    <location>
        <begin position="108"/>
        <end position="128"/>
    </location>
</feature>
<accession>A0A7Z0TZ57</accession>
<evidence type="ECO:0000256" key="1">
    <source>
        <dbReference type="SAM" id="MobiDB-lite"/>
    </source>
</evidence>
<evidence type="ECO:0000259" key="3">
    <source>
        <dbReference type="Pfam" id="PF03872"/>
    </source>
</evidence>
<dbReference type="RefSeq" id="WP_180545319.1">
    <property type="nucleotide sequence ID" value="NZ_JACCJZ010000017.1"/>
</dbReference>
<dbReference type="AlphaFoldDB" id="A0A7Z0TZ57"/>
<feature type="region of interest" description="Disordered" evidence="1">
    <location>
        <begin position="281"/>
        <end position="315"/>
    </location>
</feature>
<proteinExistence type="predicted"/>
<dbReference type="Gene3D" id="1.10.10.880">
    <property type="entry name" value="Anti sigma-E protein RseA, N-terminal domain"/>
    <property type="match status" value="1"/>
</dbReference>
<keyword evidence="2" id="KW-1133">Transmembrane helix</keyword>
<keyword evidence="2" id="KW-0812">Transmembrane</keyword>
<dbReference type="InterPro" id="IPR036147">
    <property type="entry name" value="Anti-sigma_E_RseA_N_sf"/>
</dbReference>
<sequence length="315" mass="32161">MSPSDDIDTLQIAPDPDKLERYHRQQLSAMLDGELPQDQARFLRRRLQHDAELAQCFERWQVCGDVLRGRRVSLLPVDFADRIAAGIAADGAAAVAATGTARRARPRLLRWGGGAALAASVALVALFVGRPGGLQDTPGEAPAGVLADASPAPLPVPADATADASALMVSNADAGAGVVAAGAVATAAMQRRTGTERSTRAQSQRAALRGAQERAVRDVELAAVPGASSGGTGRAFAPAGSLVSASIASSTLGAVDGVARPWPRASSLTADSSFSVRYGDGFAAPSWSDPTPAGSSVLPSFPVEPSGEAVRPQSP</sequence>
<dbReference type="CDD" id="cd16328">
    <property type="entry name" value="RseA_N"/>
    <property type="match status" value="1"/>
</dbReference>